<evidence type="ECO:0000256" key="4">
    <source>
        <dbReference type="ARBA" id="ARBA00022960"/>
    </source>
</evidence>
<dbReference type="Pfam" id="PF01471">
    <property type="entry name" value="PG_binding_1"/>
    <property type="match status" value="1"/>
</dbReference>
<dbReference type="SUPFAM" id="SSF47090">
    <property type="entry name" value="PGBD-like"/>
    <property type="match status" value="1"/>
</dbReference>
<dbReference type="EMBL" id="BSOP01000005">
    <property type="protein sequence ID" value="GLR49626.1"/>
    <property type="molecule type" value="Genomic_DNA"/>
</dbReference>
<gene>
    <name evidence="10" type="ORF">GCM10007923_08310</name>
</gene>
<sequence>MKFRLVTGMSMLGLMLSCATALGGTLEGPLQIMVSKDLQQLKVYDGGVVVATSRVSTGKAGHSTPTGIFSILEKKRTHFSNLYDSAPMPFMQRLTWSGIALHASNSVPSYPASHGCVRLPNDFAKTLFSTTRRGGHVLITDHEVAPQRIVHAALFKPVVVVPDTPLLSDAGLRPALIEAGDRSVEVAMTDPKPDIVTPIVQKTEQDPIRILITRRGEREMLMDLQALLNSLGHDAGVPDGLHGKQTVAAIRAFQRAEGLTEDGVIAPELIAAVYAKAGKGAPPNGQILVRQKFKPVLEMPIAIRDPDIALGTHFLLARGVDADKGKAEWYGVSMDNQLSQATMKRLGITTEADAAAPDALARTLDRLDIPEEMRLRISGLMGEGASLSISDTGLGPETGDGTDFITVTRKVQKADAGIVQGGKKTKKKKKTSSISVVN</sequence>
<dbReference type="PANTHER" id="PTHR30582:SF2">
    <property type="entry name" value="L,D-TRANSPEPTIDASE YCIB-RELATED"/>
    <property type="match status" value="1"/>
</dbReference>
<keyword evidence="11" id="KW-1185">Reference proteome</keyword>
<dbReference type="PANTHER" id="PTHR30582">
    <property type="entry name" value="L,D-TRANSPEPTIDASE"/>
    <property type="match status" value="1"/>
</dbReference>
<dbReference type="SUPFAM" id="SSF141523">
    <property type="entry name" value="L,D-transpeptidase catalytic domain-like"/>
    <property type="match status" value="1"/>
</dbReference>
<evidence type="ECO:0000259" key="9">
    <source>
        <dbReference type="PROSITE" id="PS52029"/>
    </source>
</evidence>
<evidence type="ECO:0000313" key="10">
    <source>
        <dbReference type="EMBL" id="GLR49626.1"/>
    </source>
</evidence>
<feature type="chain" id="PRO_5046024452" description="L,D-TPase catalytic domain-containing protein" evidence="8">
    <location>
        <begin position="22"/>
        <end position="438"/>
    </location>
</feature>
<comment type="caution">
    <text evidence="10">The sequence shown here is derived from an EMBL/GenBank/DDBJ whole genome shotgun (WGS) entry which is preliminary data.</text>
</comment>
<dbReference type="InterPro" id="IPR016915">
    <property type="entry name" value="UCP029342"/>
</dbReference>
<evidence type="ECO:0000256" key="1">
    <source>
        <dbReference type="ARBA" id="ARBA00004752"/>
    </source>
</evidence>
<dbReference type="InterPro" id="IPR036365">
    <property type="entry name" value="PGBD-like_sf"/>
</dbReference>
<feature type="domain" description="L,D-TPase catalytic" evidence="9">
    <location>
        <begin position="30"/>
        <end position="140"/>
    </location>
</feature>
<comment type="similarity">
    <text evidence="2">Belongs to the YkuD family.</text>
</comment>
<keyword evidence="8" id="KW-0732">Signal</keyword>
<dbReference type="PROSITE" id="PS51257">
    <property type="entry name" value="PROKAR_LIPOPROTEIN"/>
    <property type="match status" value="1"/>
</dbReference>
<dbReference type="Pfam" id="PF03734">
    <property type="entry name" value="YkuD"/>
    <property type="match status" value="1"/>
</dbReference>
<keyword evidence="5 7" id="KW-0573">Peptidoglycan synthesis</keyword>
<reference evidence="11" key="1">
    <citation type="journal article" date="2019" name="Int. J. Syst. Evol. Microbiol.">
        <title>The Global Catalogue of Microorganisms (GCM) 10K type strain sequencing project: providing services to taxonomists for standard genome sequencing and annotation.</title>
        <authorList>
            <consortium name="The Broad Institute Genomics Platform"/>
            <consortium name="The Broad Institute Genome Sequencing Center for Infectious Disease"/>
            <person name="Wu L."/>
            <person name="Ma J."/>
        </authorList>
    </citation>
    <scope>NUCLEOTIDE SEQUENCE [LARGE SCALE GENOMIC DNA]</scope>
    <source>
        <strain evidence="11">NBRC 102122</strain>
    </source>
</reference>
<evidence type="ECO:0000256" key="6">
    <source>
        <dbReference type="ARBA" id="ARBA00023316"/>
    </source>
</evidence>
<dbReference type="PIRSF" id="PIRSF029342">
    <property type="entry name" value="UCP029342_ErfK/YbiS/YcfS/YnhG"/>
    <property type="match status" value="1"/>
</dbReference>
<feature type="active site" description="Nucleophile" evidence="7">
    <location>
        <position position="116"/>
    </location>
</feature>
<accession>A0ABQ5ZC61</accession>
<evidence type="ECO:0000313" key="11">
    <source>
        <dbReference type="Proteomes" id="UP001156702"/>
    </source>
</evidence>
<evidence type="ECO:0000256" key="3">
    <source>
        <dbReference type="ARBA" id="ARBA00022679"/>
    </source>
</evidence>
<evidence type="ECO:0000256" key="8">
    <source>
        <dbReference type="SAM" id="SignalP"/>
    </source>
</evidence>
<name>A0ABQ5ZC61_9HYPH</name>
<proteinExistence type="inferred from homology"/>
<comment type="pathway">
    <text evidence="1 7">Cell wall biogenesis; peptidoglycan biosynthesis.</text>
</comment>
<dbReference type="InterPro" id="IPR005490">
    <property type="entry name" value="LD_TPept_cat_dom"/>
</dbReference>
<dbReference type="CDD" id="cd16913">
    <property type="entry name" value="YkuD_like"/>
    <property type="match status" value="1"/>
</dbReference>
<dbReference type="Gene3D" id="1.10.101.10">
    <property type="entry name" value="PGBD-like superfamily/PGBD"/>
    <property type="match status" value="1"/>
</dbReference>
<keyword evidence="6 7" id="KW-0961">Cell wall biogenesis/degradation</keyword>
<dbReference type="NCBIfam" id="NF004785">
    <property type="entry name" value="PRK06132.1-2"/>
    <property type="match status" value="1"/>
</dbReference>
<feature type="signal peptide" evidence="8">
    <location>
        <begin position="1"/>
        <end position="21"/>
    </location>
</feature>
<evidence type="ECO:0000256" key="5">
    <source>
        <dbReference type="ARBA" id="ARBA00022984"/>
    </source>
</evidence>
<dbReference type="InterPro" id="IPR036366">
    <property type="entry name" value="PGBDSf"/>
</dbReference>
<dbReference type="PROSITE" id="PS52029">
    <property type="entry name" value="LD_TPASE"/>
    <property type="match status" value="1"/>
</dbReference>
<evidence type="ECO:0000256" key="7">
    <source>
        <dbReference type="PROSITE-ProRule" id="PRU01373"/>
    </source>
</evidence>
<dbReference type="InterPro" id="IPR050979">
    <property type="entry name" value="LD-transpeptidase"/>
</dbReference>
<dbReference type="NCBIfam" id="NF004786">
    <property type="entry name" value="PRK06132.1-3"/>
    <property type="match status" value="1"/>
</dbReference>
<organism evidence="10 11">
    <name type="scientific">Shinella yambaruensis</name>
    <dbReference type="NCBI Taxonomy" id="415996"/>
    <lineage>
        <taxon>Bacteria</taxon>
        <taxon>Pseudomonadati</taxon>
        <taxon>Pseudomonadota</taxon>
        <taxon>Alphaproteobacteria</taxon>
        <taxon>Hyphomicrobiales</taxon>
        <taxon>Rhizobiaceae</taxon>
        <taxon>Shinella</taxon>
    </lineage>
</organism>
<keyword evidence="4 7" id="KW-0133">Cell shape</keyword>
<dbReference type="Gene3D" id="2.40.440.10">
    <property type="entry name" value="L,D-transpeptidase catalytic domain-like"/>
    <property type="match status" value="1"/>
</dbReference>
<dbReference type="RefSeq" id="WP_244765810.1">
    <property type="nucleotide sequence ID" value="NZ_BSOP01000005.1"/>
</dbReference>
<keyword evidence="3" id="KW-0808">Transferase</keyword>
<protein>
    <recommendedName>
        <fullName evidence="9">L,D-TPase catalytic domain-containing protein</fullName>
    </recommendedName>
</protein>
<feature type="active site" description="Proton donor/acceptor" evidence="7">
    <location>
        <position position="102"/>
    </location>
</feature>
<dbReference type="Proteomes" id="UP001156702">
    <property type="component" value="Unassembled WGS sequence"/>
</dbReference>
<evidence type="ECO:0000256" key="2">
    <source>
        <dbReference type="ARBA" id="ARBA00005992"/>
    </source>
</evidence>
<dbReference type="InterPro" id="IPR002477">
    <property type="entry name" value="Peptidoglycan-bd-like"/>
</dbReference>
<dbReference type="InterPro" id="IPR038063">
    <property type="entry name" value="Transpep_catalytic_dom"/>
</dbReference>